<organism evidence="2 3">
    <name type="scientific">Lysobacter antibioticus</name>
    <dbReference type="NCBI Taxonomy" id="84531"/>
    <lineage>
        <taxon>Bacteria</taxon>
        <taxon>Pseudomonadati</taxon>
        <taxon>Pseudomonadota</taxon>
        <taxon>Gammaproteobacteria</taxon>
        <taxon>Lysobacterales</taxon>
        <taxon>Lysobacteraceae</taxon>
        <taxon>Lysobacter</taxon>
    </lineage>
</organism>
<protein>
    <recommendedName>
        <fullName evidence="4">Transmembrane protein</fullName>
    </recommendedName>
</protein>
<accession>A0A0S2F6W1</accession>
<reference evidence="2 3" key="1">
    <citation type="journal article" date="2015" name="BMC Genomics">
        <title>Comparative genomics and metabolic profiling of the genus Lysobacter.</title>
        <authorList>
            <person name="de Bruijn I."/>
            <person name="Cheng X."/>
            <person name="de Jager V."/>
            <person name="Exposito R.G."/>
            <person name="Watrous J."/>
            <person name="Patel N."/>
            <person name="Postma J."/>
            <person name="Dorrestein P.C."/>
            <person name="Kobayashi D."/>
            <person name="Raaijmakers J.M."/>
        </authorList>
    </citation>
    <scope>NUCLEOTIDE SEQUENCE [LARGE SCALE GENOMIC DNA]</scope>
    <source>
        <strain evidence="2 3">76</strain>
    </source>
</reference>
<keyword evidence="3" id="KW-1185">Reference proteome</keyword>
<feature type="transmembrane region" description="Helical" evidence="1">
    <location>
        <begin position="86"/>
        <end position="108"/>
    </location>
</feature>
<dbReference type="PATRIC" id="fig|84531.8.peg.1168"/>
<dbReference type="EMBL" id="CP011129">
    <property type="protein sequence ID" value="ALN79301.1"/>
    <property type="molecule type" value="Genomic_DNA"/>
</dbReference>
<dbReference type="RefSeq" id="WP_057916912.1">
    <property type="nucleotide sequence ID" value="NZ_CP011129.1"/>
</dbReference>
<evidence type="ECO:0000313" key="3">
    <source>
        <dbReference type="Proteomes" id="UP000060787"/>
    </source>
</evidence>
<evidence type="ECO:0008006" key="4">
    <source>
        <dbReference type="Google" id="ProtNLM"/>
    </source>
</evidence>
<keyword evidence="1" id="KW-0472">Membrane</keyword>
<dbReference type="STRING" id="84531.LA76x_1142"/>
<name>A0A0S2F6W1_LYSAN</name>
<proteinExistence type="predicted"/>
<keyword evidence="1" id="KW-0812">Transmembrane</keyword>
<evidence type="ECO:0000313" key="2">
    <source>
        <dbReference type="EMBL" id="ALN79301.1"/>
    </source>
</evidence>
<dbReference type="AlphaFoldDB" id="A0A0S2F6W1"/>
<feature type="transmembrane region" description="Helical" evidence="1">
    <location>
        <begin position="57"/>
        <end position="74"/>
    </location>
</feature>
<gene>
    <name evidence="2" type="ORF">LA76x_1142</name>
</gene>
<dbReference type="Proteomes" id="UP000060787">
    <property type="component" value="Chromosome"/>
</dbReference>
<evidence type="ECO:0000256" key="1">
    <source>
        <dbReference type="SAM" id="Phobius"/>
    </source>
</evidence>
<keyword evidence="1" id="KW-1133">Transmembrane helix</keyword>
<sequence>MPAVLLPLLCFIAFLAFAPEAAMKFAAWFLVTTAVVRVAADKAVGLETGWGEAAKAVIWAALLPLLAIFGLLSFGLSTGITQFEGLAAIAILVMLSGSFVAAFMLALHTSLKDSAIIASITTVASAAMAMLVRALA</sequence>
<dbReference type="KEGG" id="lab:LA76x_1142"/>
<feature type="transmembrane region" description="Helical" evidence="1">
    <location>
        <begin position="114"/>
        <end position="135"/>
    </location>
</feature>